<dbReference type="GO" id="GO:0016740">
    <property type="term" value="F:transferase activity"/>
    <property type="evidence" value="ECO:0007669"/>
    <property type="project" value="UniProtKB-KW"/>
</dbReference>
<dbReference type="Pfam" id="PF03734">
    <property type="entry name" value="YkuD"/>
    <property type="match status" value="1"/>
</dbReference>
<dbReference type="PANTHER" id="PTHR36699:SF1">
    <property type="entry name" value="L,D-TRANSPEPTIDASE YAFK-RELATED"/>
    <property type="match status" value="1"/>
</dbReference>
<dbReference type="UniPathway" id="UPA00219"/>
<feature type="active site" description="Proton donor/acceptor" evidence="6">
    <location>
        <position position="225"/>
    </location>
</feature>
<dbReference type="PROSITE" id="PS52029">
    <property type="entry name" value="LD_TPASE"/>
    <property type="match status" value="1"/>
</dbReference>
<comment type="pathway">
    <text evidence="1 6">Cell wall biogenesis; peptidoglycan biosynthesis.</text>
</comment>
<protein>
    <recommendedName>
        <fullName evidence="8">L,D-TPase catalytic domain-containing protein</fullName>
    </recommendedName>
</protein>
<dbReference type="GO" id="GO:0009252">
    <property type="term" value="P:peptidoglycan biosynthetic process"/>
    <property type="evidence" value="ECO:0007669"/>
    <property type="project" value="UniProtKB-UniPathway"/>
</dbReference>
<feature type="signal peptide" evidence="7">
    <location>
        <begin position="1"/>
        <end position="19"/>
    </location>
</feature>
<evidence type="ECO:0000256" key="1">
    <source>
        <dbReference type="ARBA" id="ARBA00004752"/>
    </source>
</evidence>
<evidence type="ECO:0000256" key="2">
    <source>
        <dbReference type="ARBA" id="ARBA00022679"/>
    </source>
</evidence>
<dbReference type="AlphaFoldDB" id="A0A7V0XFX0"/>
<evidence type="ECO:0000313" key="9">
    <source>
        <dbReference type="EMBL" id="HDR00235.1"/>
    </source>
</evidence>
<dbReference type="InterPro" id="IPR002477">
    <property type="entry name" value="Peptidoglycan-bd-like"/>
</dbReference>
<feature type="domain" description="L,D-TPase catalytic" evidence="8">
    <location>
        <begin position="129"/>
        <end position="263"/>
    </location>
</feature>
<dbReference type="InterPro" id="IPR036366">
    <property type="entry name" value="PGBDSf"/>
</dbReference>
<evidence type="ECO:0000256" key="3">
    <source>
        <dbReference type="ARBA" id="ARBA00022960"/>
    </source>
</evidence>
<dbReference type="GO" id="GO:0071555">
    <property type="term" value="P:cell wall organization"/>
    <property type="evidence" value="ECO:0007669"/>
    <property type="project" value="UniProtKB-UniRule"/>
</dbReference>
<dbReference type="Gene3D" id="1.10.101.10">
    <property type="entry name" value="PGBD-like superfamily/PGBD"/>
    <property type="match status" value="1"/>
</dbReference>
<feature type="active site" description="Nucleophile" evidence="6">
    <location>
        <position position="237"/>
    </location>
</feature>
<comment type="caution">
    <text evidence="9">The sequence shown here is derived from an EMBL/GenBank/DDBJ whole genome shotgun (WGS) entry which is preliminary data.</text>
</comment>
<gene>
    <name evidence="9" type="ORF">ENN51_08150</name>
</gene>
<keyword evidence="2" id="KW-0808">Transferase</keyword>
<proteinExistence type="predicted"/>
<feature type="chain" id="PRO_5030937084" description="L,D-TPase catalytic domain-containing protein" evidence="7">
    <location>
        <begin position="20"/>
        <end position="339"/>
    </location>
</feature>
<reference evidence="9" key="1">
    <citation type="journal article" date="2020" name="mSystems">
        <title>Genome- and Community-Level Interaction Insights into Carbon Utilization and Element Cycling Functions of Hydrothermarchaeota in Hydrothermal Sediment.</title>
        <authorList>
            <person name="Zhou Z."/>
            <person name="Liu Y."/>
            <person name="Xu W."/>
            <person name="Pan J."/>
            <person name="Luo Z.H."/>
            <person name="Li M."/>
        </authorList>
    </citation>
    <scope>NUCLEOTIDE SEQUENCE [LARGE SCALE GENOMIC DNA]</scope>
    <source>
        <strain evidence="9">SpSt-1182</strain>
    </source>
</reference>
<evidence type="ECO:0000256" key="6">
    <source>
        <dbReference type="PROSITE-ProRule" id="PRU01373"/>
    </source>
</evidence>
<evidence type="ECO:0000259" key="8">
    <source>
        <dbReference type="PROSITE" id="PS52029"/>
    </source>
</evidence>
<dbReference type="SUPFAM" id="SSF141523">
    <property type="entry name" value="L,D-transpeptidase catalytic domain-like"/>
    <property type="match status" value="1"/>
</dbReference>
<keyword evidence="4 6" id="KW-0573">Peptidoglycan synthesis</keyword>
<organism evidence="9">
    <name type="scientific">candidate division WOR-3 bacterium</name>
    <dbReference type="NCBI Taxonomy" id="2052148"/>
    <lineage>
        <taxon>Bacteria</taxon>
        <taxon>Bacteria division WOR-3</taxon>
    </lineage>
</organism>
<dbReference type="GO" id="GO:0008360">
    <property type="term" value="P:regulation of cell shape"/>
    <property type="evidence" value="ECO:0007669"/>
    <property type="project" value="UniProtKB-UniRule"/>
</dbReference>
<sequence>MRSGTALLLLLVAAGPAQDQAITLSLALADTLRVEISLSGRGMIAPGRLQLLRSTSRLDGEPYTIALPVTVRTFDKQAPGRLNLTDTMVAHNVRYHYRVRLLGPGGRLRWSEPDSVDIPDAELGRITGSSLLIDKLNYFLEVRYGGLTRKRYPVALGRDPRRRKLHQDNATTPEGIYRIADEQPRARYHKAFDLDYPNLADRTRYQAWRGAGGKGAGIGGEIQVHGQGIDGNWTHGCIALRNEDMDELFEHPRVGKGMPVYIVGTELDRGDIQSILDYRPRVEIIRIQRRLAALGLYEGKLDGEVGRGMRRGLAKFQRENGLPVTAQLDRRTSQLLADD</sequence>
<evidence type="ECO:0000256" key="7">
    <source>
        <dbReference type="SAM" id="SignalP"/>
    </source>
</evidence>
<dbReference type="InterPro" id="IPR038063">
    <property type="entry name" value="Transpep_catalytic_dom"/>
</dbReference>
<dbReference type="PANTHER" id="PTHR36699">
    <property type="entry name" value="LD-TRANSPEPTIDASE"/>
    <property type="match status" value="1"/>
</dbReference>
<dbReference type="Proteomes" id="UP000885672">
    <property type="component" value="Unassembled WGS sequence"/>
</dbReference>
<keyword evidence="3 6" id="KW-0133">Cell shape</keyword>
<dbReference type="Pfam" id="PF01471">
    <property type="entry name" value="PG_binding_1"/>
    <property type="match status" value="1"/>
</dbReference>
<name>A0A7V0XFX0_UNCW3</name>
<keyword evidence="5 6" id="KW-0961">Cell wall biogenesis/degradation</keyword>
<dbReference type="Gene3D" id="2.40.440.10">
    <property type="entry name" value="L,D-transpeptidase catalytic domain-like"/>
    <property type="match status" value="1"/>
</dbReference>
<dbReference type="EMBL" id="DSBX01000313">
    <property type="protein sequence ID" value="HDR00235.1"/>
    <property type="molecule type" value="Genomic_DNA"/>
</dbReference>
<dbReference type="InterPro" id="IPR036365">
    <property type="entry name" value="PGBD-like_sf"/>
</dbReference>
<accession>A0A7V0XFX0</accession>
<evidence type="ECO:0000256" key="4">
    <source>
        <dbReference type="ARBA" id="ARBA00022984"/>
    </source>
</evidence>
<evidence type="ECO:0000256" key="5">
    <source>
        <dbReference type="ARBA" id="ARBA00023316"/>
    </source>
</evidence>
<keyword evidence="7" id="KW-0732">Signal</keyword>
<dbReference type="SUPFAM" id="SSF47090">
    <property type="entry name" value="PGBD-like"/>
    <property type="match status" value="1"/>
</dbReference>
<dbReference type="InterPro" id="IPR005490">
    <property type="entry name" value="LD_TPept_cat_dom"/>
</dbReference>
<dbReference type="CDD" id="cd16913">
    <property type="entry name" value="YkuD_like"/>
    <property type="match status" value="1"/>
</dbReference>